<dbReference type="KEGG" id="cle:Clole_0326"/>
<accession>F2JJN1</accession>
<evidence type="ECO:0000259" key="1">
    <source>
        <dbReference type="Pfam" id="PF07833"/>
    </source>
</evidence>
<protein>
    <submittedName>
        <fullName evidence="2">Copper amine oxidase-like domain-containing protein</fullName>
    </submittedName>
</protein>
<evidence type="ECO:0000313" key="2">
    <source>
        <dbReference type="EMBL" id="ADZ82073.1"/>
    </source>
</evidence>
<dbReference type="RefSeq" id="WP_013655374.1">
    <property type="nucleotide sequence ID" value="NC_015275.1"/>
</dbReference>
<reference evidence="2 3" key="1">
    <citation type="journal article" date="2011" name="J. Bacteriol.">
        <title>Complete genome sequence of the cellulose-degrading bacterium Cellulosilyticum lentocellum.</title>
        <authorList>
            <consortium name="US DOE Joint Genome Institute"/>
            <person name="Miller D.A."/>
            <person name="Suen G."/>
            <person name="Bruce D."/>
            <person name="Copeland A."/>
            <person name="Cheng J.F."/>
            <person name="Detter C."/>
            <person name="Goodwin L.A."/>
            <person name="Han C.S."/>
            <person name="Hauser L.J."/>
            <person name="Land M.L."/>
            <person name="Lapidus A."/>
            <person name="Lucas S."/>
            <person name="Meincke L."/>
            <person name="Pitluck S."/>
            <person name="Tapia R."/>
            <person name="Teshima H."/>
            <person name="Woyke T."/>
            <person name="Fox B.G."/>
            <person name="Angert E.R."/>
            <person name="Currie C.R."/>
        </authorList>
    </citation>
    <scope>NUCLEOTIDE SEQUENCE [LARGE SCALE GENOMIC DNA]</scope>
    <source>
        <strain evidence="3">ATCC 49066 / DSM 5427 / NCIMB 11756 / RHM5</strain>
    </source>
</reference>
<feature type="domain" description="Copper amine oxidase-like N-terminal" evidence="1">
    <location>
        <begin position="62"/>
        <end position="167"/>
    </location>
</feature>
<dbReference type="eggNOG" id="COG4632">
    <property type="taxonomic scope" value="Bacteria"/>
</dbReference>
<dbReference type="AlphaFoldDB" id="F2JJN1"/>
<dbReference type="Gene3D" id="3.30.457.10">
    <property type="entry name" value="Copper amine oxidase-like, N-terminal domain"/>
    <property type="match status" value="1"/>
</dbReference>
<sequence>MRIRGGLSKVYSILLIGFLGLSSVGNIYGEEVKTIKDYNQVIELKDFAGKVILCLDSDIAFIDGKEVQGVSLLLEDNRVLLPLRITAEGLKAKVDWDKKTGQIDVTTSKAKITLKIGSKTMQIGNKNVSLEVAPFIKNKTTYLPLRAIGEALGVEVKYDQANKFVYVGGVVDGYLNSTLQIAFEKQNYNIIFSHKWCLIGEKNNKLFYRDLDNDKGWIELIAKQTKDKTVKYASFHVGDGIMGTDLIVRIVDNKQADLIVNDDIYDFQVQDGYVYYIKAHPMEALLSNTPEMMQYYDGNLMKVSIEEAIKANPEGRQVEGEILGEKGYFYGIGISLGSWEQDGKLYPMGFELNEGGTGYLVDWEVKPDGIYAIGVDVTSEHGDQTQGKYKVALTGNTHEKLQ</sequence>
<proteinExistence type="predicted"/>
<dbReference type="SUPFAM" id="SSF55383">
    <property type="entry name" value="Copper amine oxidase, domain N"/>
    <property type="match status" value="1"/>
</dbReference>
<dbReference type="InterPro" id="IPR012854">
    <property type="entry name" value="Cu_amine_oxidase-like_N"/>
</dbReference>
<evidence type="ECO:0000313" key="3">
    <source>
        <dbReference type="Proteomes" id="UP000008467"/>
    </source>
</evidence>
<dbReference type="HOGENOM" id="CLU_715205_0_0_9"/>
<keyword evidence="3" id="KW-1185">Reference proteome</keyword>
<dbReference type="Proteomes" id="UP000008467">
    <property type="component" value="Chromosome"/>
</dbReference>
<gene>
    <name evidence="2" type="ordered locus">Clole_0326</name>
</gene>
<organism evidence="2 3">
    <name type="scientific">Cellulosilyticum lentocellum (strain ATCC 49066 / DSM 5427 / NCIMB 11756 / RHM5)</name>
    <name type="common">Clostridium lentocellum</name>
    <dbReference type="NCBI Taxonomy" id="642492"/>
    <lineage>
        <taxon>Bacteria</taxon>
        <taxon>Bacillati</taxon>
        <taxon>Bacillota</taxon>
        <taxon>Clostridia</taxon>
        <taxon>Lachnospirales</taxon>
        <taxon>Cellulosilyticaceae</taxon>
        <taxon>Cellulosilyticum</taxon>
    </lineage>
</organism>
<dbReference type="Pfam" id="PF07833">
    <property type="entry name" value="Cu_amine_oxidN1"/>
    <property type="match status" value="1"/>
</dbReference>
<dbReference type="EMBL" id="CP002582">
    <property type="protein sequence ID" value="ADZ82073.1"/>
    <property type="molecule type" value="Genomic_DNA"/>
</dbReference>
<dbReference type="InterPro" id="IPR036582">
    <property type="entry name" value="Mao_N_sf"/>
</dbReference>
<dbReference type="STRING" id="642492.Clole_0326"/>
<name>F2JJN1_CELLD</name>